<organism evidence="2 3">
    <name type="scientific">Musa balbisiana</name>
    <name type="common">Banana</name>
    <dbReference type="NCBI Taxonomy" id="52838"/>
    <lineage>
        <taxon>Eukaryota</taxon>
        <taxon>Viridiplantae</taxon>
        <taxon>Streptophyta</taxon>
        <taxon>Embryophyta</taxon>
        <taxon>Tracheophyta</taxon>
        <taxon>Spermatophyta</taxon>
        <taxon>Magnoliopsida</taxon>
        <taxon>Liliopsida</taxon>
        <taxon>Zingiberales</taxon>
        <taxon>Musaceae</taxon>
        <taxon>Musa</taxon>
    </lineage>
</organism>
<accession>A0A4S8J449</accession>
<feature type="region of interest" description="Disordered" evidence="1">
    <location>
        <begin position="1"/>
        <end position="32"/>
    </location>
</feature>
<gene>
    <name evidence="2" type="ORF">C4D60_Mb11t14840</name>
</gene>
<evidence type="ECO:0000256" key="1">
    <source>
        <dbReference type="SAM" id="MobiDB-lite"/>
    </source>
</evidence>
<name>A0A4S8J449_MUSBA</name>
<dbReference type="EMBL" id="PYDT01000007">
    <property type="protein sequence ID" value="THU56207.1"/>
    <property type="molecule type" value="Genomic_DNA"/>
</dbReference>
<protein>
    <submittedName>
        <fullName evidence="2">Uncharacterized protein</fullName>
    </submittedName>
</protein>
<keyword evidence="3" id="KW-1185">Reference proteome</keyword>
<proteinExistence type="predicted"/>
<comment type="caution">
    <text evidence="2">The sequence shown here is derived from an EMBL/GenBank/DDBJ whole genome shotgun (WGS) entry which is preliminary data.</text>
</comment>
<evidence type="ECO:0000313" key="2">
    <source>
        <dbReference type="EMBL" id="THU56207.1"/>
    </source>
</evidence>
<feature type="region of interest" description="Disordered" evidence="1">
    <location>
        <begin position="45"/>
        <end position="71"/>
    </location>
</feature>
<dbReference type="AlphaFoldDB" id="A0A4S8J449"/>
<reference evidence="2 3" key="1">
    <citation type="journal article" date="2019" name="Nat. Plants">
        <title>Genome sequencing of Musa balbisiana reveals subgenome evolution and function divergence in polyploid bananas.</title>
        <authorList>
            <person name="Yao X."/>
        </authorList>
    </citation>
    <scope>NUCLEOTIDE SEQUENCE [LARGE SCALE GENOMIC DNA]</scope>
    <source>
        <strain evidence="3">cv. DH-PKW</strain>
        <tissue evidence="2">Leaves</tissue>
    </source>
</reference>
<feature type="compositionally biased region" description="Basic residues" evidence="1">
    <location>
        <begin position="11"/>
        <end position="29"/>
    </location>
</feature>
<feature type="compositionally biased region" description="Basic and acidic residues" evidence="1">
    <location>
        <begin position="1"/>
        <end position="10"/>
    </location>
</feature>
<evidence type="ECO:0000313" key="3">
    <source>
        <dbReference type="Proteomes" id="UP000317650"/>
    </source>
</evidence>
<dbReference type="Proteomes" id="UP000317650">
    <property type="component" value="Chromosome 11"/>
</dbReference>
<sequence>MRKYEEYWSKKERRKKKRDLGKLVGRHGRSGGVEETLQVGAASTVVGHRCKQGEENKQKPRRRRRTRSEQRLCSEMRAEERRRRGVGVGVGVVVGKSQVTSALAFNAHPTIPIWKVDSFSELKCYLP</sequence>